<dbReference type="AlphaFoldDB" id="A0A0H2XA42"/>
<gene>
    <name evidence="1" type="ordered locus">XC_3136</name>
</gene>
<dbReference type="Proteomes" id="UP000000420">
    <property type="component" value="Chromosome"/>
</dbReference>
<name>A0A0H2XA42_XANC8</name>
<accession>A0A0H2XA42</accession>
<dbReference type="EMBL" id="CP000050">
    <property type="protein sequence ID" value="AAY50180.1"/>
    <property type="molecule type" value="Genomic_DNA"/>
</dbReference>
<dbReference type="KEGG" id="xcb:XC_3136"/>
<dbReference type="HOGENOM" id="CLU_2511842_0_0_6"/>
<protein>
    <submittedName>
        <fullName evidence="1">Uncharacterized protein</fullName>
    </submittedName>
</protein>
<proteinExistence type="predicted"/>
<evidence type="ECO:0000313" key="2">
    <source>
        <dbReference type="Proteomes" id="UP000000420"/>
    </source>
</evidence>
<organism evidence="1 2">
    <name type="scientific">Xanthomonas campestris pv. campestris (strain 8004)</name>
    <dbReference type="NCBI Taxonomy" id="314565"/>
    <lineage>
        <taxon>Bacteria</taxon>
        <taxon>Pseudomonadati</taxon>
        <taxon>Pseudomonadota</taxon>
        <taxon>Gammaproteobacteria</taxon>
        <taxon>Lysobacterales</taxon>
        <taxon>Lysobacteraceae</taxon>
        <taxon>Xanthomonas</taxon>
    </lineage>
</organism>
<evidence type="ECO:0000313" key="1">
    <source>
        <dbReference type="EMBL" id="AAY50180.1"/>
    </source>
</evidence>
<sequence length="85" mass="8612">MRLLPINNNTWSCRAWAMARPGGAGSTSPPRIGVQAGQSAALQFGIGRGLGGQLAQARGNITCACAAQYIRPLCVTAPGIAACDG</sequence>
<reference evidence="1 2" key="1">
    <citation type="journal article" date="2005" name="Genome Res.">
        <title>Comparative and functional genomic analyses of the pathogenicity of phytopathogen Xanthomonas campestris pv. campestris.</title>
        <authorList>
            <person name="Qian W."/>
            <person name="Jia Y."/>
            <person name="Ren S.X."/>
            <person name="He Y.Q."/>
            <person name="Feng J.X."/>
            <person name="Lu L.F."/>
            <person name="Sun Q."/>
            <person name="Ying G."/>
            <person name="Tang D.J."/>
            <person name="Tang H."/>
            <person name="Wu W."/>
            <person name="Hao P."/>
            <person name="Wang L."/>
            <person name="Jiang B.L."/>
            <person name="Zeng S."/>
            <person name="Gu W.Y."/>
            <person name="Lu G."/>
            <person name="Rong L."/>
            <person name="Tian Y."/>
            <person name="Yao Z."/>
            <person name="Fu G."/>
            <person name="Chen B."/>
            <person name="Fang R."/>
            <person name="Qiang B."/>
            <person name="Chen Z."/>
            <person name="Zhao G.P."/>
            <person name="Tang J.L."/>
            <person name="He C."/>
        </authorList>
    </citation>
    <scope>NUCLEOTIDE SEQUENCE [LARGE SCALE GENOMIC DNA]</scope>
    <source>
        <strain evidence="1 2">8004</strain>
    </source>
</reference>